<dbReference type="GO" id="GO:0047496">
    <property type="term" value="P:vesicle transport along microtubule"/>
    <property type="evidence" value="ECO:0007669"/>
    <property type="project" value="TreeGrafter"/>
</dbReference>
<dbReference type="InterPro" id="IPR033494">
    <property type="entry name" value="NUDE"/>
</dbReference>
<dbReference type="GO" id="GO:0007100">
    <property type="term" value="P:mitotic centrosome separation"/>
    <property type="evidence" value="ECO:0007669"/>
    <property type="project" value="TreeGrafter"/>
</dbReference>
<sequence length="336" mass="37596">MRQPGMSISTGEKELEFADPKEEATYWKQLAEDLELKLQEARDELDEFQEGSRELEAELETQLEQAEARQRELLSAKTRLETENESLKARLDASQNESYLTISSLQDEVAQLKAVREEVQKYVRELEQANDDLERAKRATVCSLEDFEQKLNQAIERNAILENELDEKETLQESVQRLKDEARDLRQELAVKEKEKKKPGEGLDFTKGKESNKENKEPLKTEGTPVKTETTIPTSDPHTNLSTASIGTSPLHSGYGSSPLTPSARISALNIVGDLLRKVGALESKLASCRNFVKDQPRNPRGSTGSSSPSDSPRPSRIPKSGYQTPGMQGLVKVQV</sequence>
<proteinExistence type="inferred from homology"/>
<dbReference type="InterPro" id="IPR006964">
    <property type="entry name" value="NUDE_dom"/>
</dbReference>
<comment type="caution">
    <text evidence="10">The sequence shown here is derived from an EMBL/GenBank/DDBJ whole genome shotgun (WGS) entry which is preliminary data.</text>
</comment>
<accession>A0A9W9YG80</accession>
<evidence type="ECO:0000313" key="10">
    <source>
        <dbReference type="EMBL" id="KAJ7340156.1"/>
    </source>
</evidence>
<dbReference type="Proteomes" id="UP001163046">
    <property type="component" value="Unassembled WGS sequence"/>
</dbReference>
<dbReference type="GO" id="GO:0000132">
    <property type="term" value="P:establishment of mitotic spindle orientation"/>
    <property type="evidence" value="ECO:0007669"/>
    <property type="project" value="TreeGrafter"/>
</dbReference>
<protein>
    <submittedName>
        <fullName evidence="10">NADH:ubiquinone oxidoreductase</fullName>
    </submittedName>
</protein>
<organism evidence="10 11">
    <name type="scientific">Desmophyllum pertusum</name>
    <dbReference type="NCBI Taxonomy" id="174260"/>
    <lineage>
        <taxon>Eukaryota</taxon>
        <taxon>Metazoa</taxon>
        <taxon>Cnidaria</taxon>
        <taxon>Anthozoa</taxon>
        <taxon>Hexacorallia</taxon>
        <taxon>Scleractinia</taxon>
        <taxon>Caryophylliina</taxon>
        <taxon>Caryophylliidae</taxon>
        <taxon>Desmophyllum</taxon>
    </lineage>
</organism>
<dbReference type="PANTHER" id="PTHR10921">
    <property type="entry name" value="NUCLEAR DISTRIBUTION PROTEIN NUDE HOMOLOG 1"/>
    <property type="match status" value="1"/>
</dbReference>
<keyword evidence="5" id="KW-0493">Microtubule</keyword>
<dbReference type="AlphaFoldDB" id="A0A9W9YG80"/>
<dbReference type="GO" id="GO:0008017">
    <property type="term" value="F:microtubule binding"/>
    <property type="evidence" value="ECO:0007669"/>
    <property type="project" value="InterPro"/>
</dbReference>
<feature type="region of interest" description="Disordered" evidence="8">
    <location>
        <begin position="45"/>
        <end position="67"/>
    </location>
</feature>
<feature type="compositionally biased region" description="Low complexity" evidence="8">
    <location>
        <begin position="299"/>
        <end position="321"/>
    </location>
</feature>
<feature type="compositionally biased region" description="Basic and acidic residues" evidence="8">
    <location>
        <begin position="11"/>
        <end position="20"/>
    </location>
</feature>
<feature type="region of interest" description="Disordered" evidence="8">
    <location>
        <begin position="290"/>
        <end position="336"/>
    </location>
</feature>
<keyword evidence="11" id="KW-1185">Reference proteome</keyword>
<keyword evidence="4" id="KW-0963">Cytoplasm</keyword>
<dbReference type="Pfam" id="PF04880">
    <property type="entry name" value="NUDE_C"/>
    <property type="match status" value="1"/>
</dbReference>
<dbReference type="EMBL" id="MU827778">
    <property type="protein sequence ID" value="KAJ7340156.1"/>
    <property type="molecule type" value="Genomic_DNA"/>
</dbReference>
<evidence type="ECO:0000256" key="4">
    <source>
        <dbReference type="ARBA" id="ARBA00022490"/>
    </source>
</evidence>
<evidence type="ECO:0000256" key="7">
    <source>
        <dbReference type="ARBA" id="ARBA00023212"/>
    </source>
</evidence>
<evidence type="ECO:0000256" key="8">
    <source>
        <dbReference type="SAM" id="MobiDB-lite"/>
    </source>
</evidence>
<dbReference type="GO" id="GO:0005874">
    <property type="term" value="C:microtubule"/>
    <property type="evidence" value="ECO:0007669"/>
    <property type="project" value="UniProtKB-KW"/>
</dbReference>
<feature type="domain" description="NUDE" evidence="9">
    <location>
        <begin position="143"/>
        <end position="319"/>
    </location>
</feature>
<evidence type="ECO:0000313" key="11">
    <source>
        <dbReference type="Proteomes" id="UP001163046"/>
    </source>
</evidence>
<comment type="subcellular location">
    <subcellularLocation>
        <location evidence="2">Cytoplasm</location>
        <location evidence="2">Cytoskeleton</location>
        <location evidence="2">Microtubule organizing center</location>
        <location evidence="2">Centrosome</location>
    </subcellularLocation>
    <subcellularLocation>
        <location evidence="1">Cytoplasm</location>
        <location evidence="1">Cytoskeleton</location>
        <location evidence="1">Spindle</location>
    </subcellularLocation>
</comment>
<reference evidence="10" key="1">
    <citation type="submission" date="2023-01" db="EMBL/GenBank/DDBJ databases">
        <title>Genome assembly of the deep-sea coral Lophelia pertusa.</title>
        <authorList>
            <person name="Herrera S."/>
            <person name="Cordes E."/>
        </authorList>
    </citation>
    <scope>NUCLEOTIDE SEQUENCE</scope>
    <source>
        <strain evidence="10">USNM1676648</strain>
        <tissue evidence="10">Polyp</tissue>
    </source>
</reference>
<feature type="region of interest" description="Disordered" evidence="8">
    <location>
        <begin position="189"/>
        <end position="258"/>
    </location>
</feature>
<evidence type="ECO:0000256" key="1">
    <source>
        <dbReference type="ARBA" id="ARBA00004186"/>
    </source>
</evidence>
<feature type="compositionally biased region" description="Basic and acidic residues" evidence="8">
    <location>
        <begin position="189"/>
        <end position="220"/>
    </location>
</feature>
<dbReference type="Gene3D" id="6.10.250.1080">
    <property type="match status" value="1"/>
</dbReference>
<dbReference type="GO" id="GO:0007059">
    <property type="term" value="P:chromosome segregation"/>
    <property type="evidence" value="ECO:0007669"/>
    <property type="project" value="TreeGrafter"/>
</dbReference>
<name>A0A9W9YG80_9CNID</name>
<comment type="similarity">
    <text evidence="3">Belongs to the nudE family.</text>
</comment>
<keyword evidence="7" id="KW-0206">Cytoskeleton</keyword>
<keyword evidence="6" id="KW-0175">Coiled coil</keyword>
<feature type="region of interest" description="Disordered" evidence="8">
    <location>
        <begin position="1"/>
        <end position="20"/>
    </location>
</feature>
<dbReference type="GO" id="GO:0005819">
    <property type="term" value="C:spindle"/>
    <property type="evidence" value="ECO:0007669"/>
    <property type="project" value="UniProtKB-SubCell"/>
</dbReference>
<feature type="compositionally biased region" description="Polar residues" evidence="8">
    <location>
        <begin position="1"/>
        <end position="10"/>
    </location>
</feature>
<dbReference type="PANTHER" id="PTHR10921:SF1">
    <property type="entry name" value="NUCLEAR DISTRIBUTION PROTEIN NUDE HOMOLOG"/>
    <property type="match status" value="1"/>
</dbReference>
<dbReference type="GO" id="GO:0005871">
    <property type="term" value="C:kinesin complex"/>
    <property type="evidence" value="ECO:0007669"/>
    <property type="project" value="TreeGrafter"/>
</dbReference>
<gene>
    <name evidence="10" type="primary">NDE1</name>
    <name evidence="10" type="ORF">OS493_002883</name>
</gene>
<evidence type="ECO:0000256" key="6">
    <source>
        <dbReference type="ARBA" id="ARBA00023054"/>
    </source>
</evidence>
<evidence type="ECO:0000256" key="2">
    <source>
        <dbReference type="ARBA" id="ARBA00004300"/>
    </source>
</evidence>
<dbReference type="GO" id="GO:0005813">
    <property type="term" value="C:centrosome"/>
    <property type="evidence" value="ECO:0007669"/>
    <property type="project" value="UniProtKB-SubCell"/>
</dbReference>
<feature type="compositionally biased region" description="Polar residues" evidence="8">
    <location>
        <begin position="227"/>
        <end position="258"/>
    </location>
</feature>
<evidence type="ECO:0000259" key="9">
    <source>
        <dbReference type="Pfam" id="PF04880"/>
    </source>
</evidence>
<evidence type="ECO:0000256" key="3">
    <source>
        <dbReference type="ARBA" id="ARBA00007429"/>
    </source>
</evidence>
<dbReference type="GO" id="GO:0000776">
    <property type="term" value="C:kinetochore"/>
    <property type="evidence" value="ECO:0007669"/>
    <property type="project" value="TreeGrafter"/>
</dbReference>
<evidence type="ECO:0000256" key="5">
    <source>
        <dbReference type="ARBA" id="ARBA00022701"/>
    </source>
</evidence>
<dbReference type="OrthoDB" id="5877028at2759"/>
<dbReference type="GO" id="GO:0007020">
    <property type="term" value="P:microtubule nucleation"/>
    <property type="evidence" value="ECO:0007669"/>
    <property type="project" value="TreeGrafter"/>
</dbReference>
<dbReference type="GO" id="GO:0051642">
    <property type="term" value="P:centrosome localization"/>
    <property type="evidence" value="ECO:0007669"/>
    <property type="project" value="TreeGrafter"/>
</dbReference>